<accession>A0A9D4GGM1</accession>
<dbReference type="Proteomes" id="UP000828390">
    <property type="component" value="Unassembled WGS sequence"/>
</dbReference>
<comment type="caution">
    <text evidence="1">The sequence shown here is derived from an EMBL/GenBank/DDBJ whole genome shotgun (WGS) entry which is preliminary data.</text>
</comment>
<organism evidence="1 2">
    <name type="scientific">Dreissena polymorpha</name>
    <name type="common">Zebra mussel</name>
    <name type="synonym">Mytilus polymorpha</name>
    <dbReference type="NCBI Taxonomy" id="45954"/>
    <lineage>
        <taxon>Eukaryota</taxon>
        <taxon>Metazoa</taxon>
        <taxon>Spiralia</taxon>
        <taxon>Lophotrochozoa</taxon>
        <taxon>Mollusca</taxon>
        <taxon>Bivalvia</taxon>
        <taxon>Autobranchia</taxon>
        <taxon>Heteroconchia</taxon>
        <taxon>Euheterodonta</taxon>
        <taxon>Imparidentia</taxon>
        <taxon>Neoheterodontei</taxon>
        <taxon>Myida</taxon>
        <taxon>Dreissenoidea</taxon>
        <taxon>Dreissenidae</taxon>
        <taxon>Dreissena</taxon>
    </lineage>
</organism>
<name>A0A9D4GGM1_DREPO</name>
<proteinExistence type="predicted"/>
<protein>
    <submittedName>
        <fullName evidence="1">Uncharacterized protein</fullName>
    </submittedName>
</protein>
<evidence type="ECO:0000313" key="1">
    <source>
        <dbReference type="EMBL" id="KAH3816834.1"/>
    </source>
</evidence>
<dbReference type="EMBL" id="JAIWYP010000005">
    <property type="protein sequence ID" value="KAH3816834.1"/>
    <property type="molecule type" value="Genomic_DNA"/>
</dbReference>
<sequence>MCVRRPSDVVAIGNSWKNFTIGGGVCSRVRYKENLYCLAIWASFYSDVVDYLPDLEPGGQGFDPHVGLGFFWLDYTTTRKGPKANH</sequence>
<gene>
    <name evidence="1" type="ORF">DPMN_118357</name>
</gene>
<dbReference type="AlphaFoldDB" id="A0A9D4GGM1"/>
<reference evidence="1" key="1">
    <citation type="journal article" date="2019" name="bioRxiv">
        <title>The Genome of the Zebra Mussel, Dreissena polymorpha: A Resource for Invasive Species Research.</title>
        <authorList>
            <person name="McCartney M.A."/>
            <person name="Auch B."/>
            <person name="Kono T."/>
            <person name="Mallez S."/>
            <person name="Zhang Y."/>
            <person name="Obille A."/>
            <person name="Becker A."/>
            <person name="Abrahante J.E."/>
            <person name="Garbe J."/>
            <person name="Badalamenti J.P."/>
            <person name="Herman A."/>
            <person name="Mangelson H."/>
            <person name="Liachko I."/>
            <person name="Sullivan S."/>
            <person name="Sone E.D."/>
            <person name="Koren S."/>
            <person name="Silverstein K.A.T."/>
            <person name="Beckman K.B."/>
            <person name="Gohl D.M."/>
        </authorList>
    </citation>
    <scope>NUCLEOTIDE SEQUENCE</scope>
    <source>
        <strain evidence="1">Duluth1</strain>
        <tissue evidence="1">Whole animal</tissue>
    </source>
</reference>
<reference evidence="1" key="2">
    <citation type="submission" date="2020-11" db="EMBL/GenBank/DDBJ databases">
        <authorList>
            <person name="McCartney M.A."/>
            <person name="Auch B."/>
            <person name="Kono T."/>
            <person name="Mallez S."/>
            <person name="Becker A."/>
            <person name="Gohl D.M."/>
            <person name="Silverstein K.A.T."/>
            <person name="Koren S."/>
            <person name="Bechman K.B."/>
            <person name="Herman A."/>
            <person name="Abrahante J.E."/>
            <person name="Garbe J."/>
        </authorList>
    </citation>
    <scope>NUCLEOTIDE SEQUENCE</scope>
    <source>
        <strain evidence="1">Duluth1</strain>
        <tissue evidence="1">Whole animal</tissue>
    </source>
</reference>
<keyword evidence="2" id="KW-1185">Reference proteome</keyword>
<evidence type="ECO:0000313" key="2">
    <source>
        <dbReference type="Proteomes" id="UP000828390"/>
    </source>
</evidence>